<dbReference type="Proteomes" id="UP001062901">
    <property type="component" value="Unassembled WGS sequence"/>
</dbReference>
<evidence type="ECO:0000313" key="1">
    <source>
        <dbReference type="EMBL" id="GBQ07849.1"/>
    </source>
</evidence>
<proteinExistence type="predicted"/>
<sequence length="85" mass="9793">MKTYIVLKLIKAKPMTRGDYNTLRGWQLPKDEDGSDEGYLVEYTDSPSANVKGYLGYVSWSPKYVFDEAYRPIETHDGHLKFGKI</sequence>
<protein>
    <submittedName>
        <fullName evidence="1">Uncharacterized protein</fullName>
    </submittedName>
</protein>
<evidence type="ECO:0000313" key="2">
    <source>
        <dbReference type="Proteomes" id="UP001062901"/>
    </source>
</evidence>
<dbReference type="EMBL" id="BAQD01000043">
    <property type="protein sequence ID" value="GBQ07849.1"/>
    <property type="molecule type" value="Genomic_DNA"/>
</dbReference>
<name>A0ABQ0P089_9PROT</name>
<dbReference type="RefSeq" id="WP_018979377.1">
    <property type="nucleotide sequence ID" value="NZ_BAQD01000043.1"/>
</dbReference>
<reference evidence="1" key="1">
    <citation type="submission" date="2013-04" db="EMBL/GenBank/DDBJ databases">
        <title>The genome sequencing project of 58 acetic acid bacteria.</title>
        <authorList>
            <person name="Okamoto-Kainuma A."/>
            <person name="Ishikawa M."/>
            <person name="Umino S."/>
            <person name="Koizumi Y."/>
            <person name="Shiwa Y."/>
            <person name="Yoshikawa H."/>
            <person name="Matsutani M."/>
            <person name="Matsushita K."/>
        </authorList>
    </citation>
    <scope>NUCLEOTIDE SEQUENCE</scope>
    <source>
        <strain evidence="1">DSM 15669</strain>
    </source>
</reference>
<organism evidence="1 2">
    <name type="scientific">Saccharibacter floricola DSM 15669</name>
    <dbReference type="NCBI Taxonomy" id="1123227"/>
    <lineage>
        <taxon>Bacteria</taxon>
        <taxon>Pseudomonadati</taxon>
        <taxon>Pseudomonadota</taxon>
        <taxon>Alphaproteobacteria</taxon>
        <taxon>Acetobacterales</taxon>
        <taxon>Acetobacteraceae</taxon>
        <taxon>Saccharibacter</taxon>
    </lineage>
</organism>
<accession>A0ABQ0P089</accession>
<keyword evidence="2" id="KW-1185">Reference proteome</keyword>
<gene>
    <name evidence="1" type="ORF">AA15669_1561</name>
</gene>
<comment type="caution">
    <text evidence="1">The sequence shown here is derived from an EMBL/GenBank/DDBJ whole genome shotgun (WGS) entry which is preliminary data.</text>
</comment>